<evidence type="ECO:0000313" key="8">
    <source>
        <dbReference type="EMBL" id="RXI42290.1"/>
    </source>
</evidence>
<dbReference type="GO" id="GO:0005886">
    <property type="term" value="C:plasma membrane"/>
    <property type="evidence" value="ECO:0007669"/>
    <property type="project" value="UniProtKB-SubCell"/>
</dbReference>
<evidence type="ECO:0000256" key="6">
    <source>
        <dbReference type="RuleBase" id="RU004057"/>
    </source>
</evidence>
<keyword evidence="6" id="KW-0813">Transport</keyword>
<proteinExistence type="inferred from homology"/>
<evidence type="ECO:0000256" key="2">
    <source>
        <dbReference type="ARBA" id="ARBA00022475"/>
    </source>
</evidence>
<dbReference type="GO" id="GO:0015031">
    <property type="term" value="P:protein transport"/>
    <property type="evidence" value="ECO:0007669"/>
    <property type="project" value="UniProtKB-KW"/>
</dbReference>
<protein>
    <recommendedName>
        <fullName evidence="7">MotA/TolQ/ExbB proton channel domain-containing protein</fullName>
    </recommendedName>
</protein>
<accession>A0A6M8N452</accession>
<evidence type="ECO:0000259" key="7">
    <source>
        <dbReference type="Pfam" id="PF01618"/>
    </source>
</evidence>
<keyword evidence="3" id="KW-0812">Transmembrane</keyword>
<evidence type="ECO:0000256" key="1">
    <source>
        <dbReference type="ARBA" id="ARBA00004429"/>
    </source>
</evidence>
<feature type="domain" description="MotA/TolQ/ExbB proton channel" evidence="7">
    <location>
        <begin position="124"/>
        <end position="199"/>
    </location>
</feature>
<comment type="subcellular location">
    <subcellularLocation>
        <location evidence="1">Cell inner membrane</location>
        <topology evidence="1">Multi-pass membrane protein</topology>
    </subcellularLocation>
    <subcellularLocation>
        <location evidence="6">Membrane</location>
        <topology evidence="6">Multi-pass membrane protein</topology>
    </subcellularLocation>
</comment>
<keyword evidence="5" id="KW-0472">Membrane</keyword>
<keyword evidence="4" id="KW-1133">Transmembrane helix</keyword>
<dbReference type="AlphaFoldDB" id="A0A6M8N452"/>
<keyword evidence="9" id="KW-1185">Reference proteome</keyword>
<dbReference type="InterPro" id="IPR002898">
    <property type="entry name" value="MotA_ExbB_proton_chnl"/>
</dbReference>
<name>A0A6M8N452_9BACT</name>
<comment type="caution">
    <text evidence="8">The sequence shown here is derived from an EMBL/GenBank/DDBJ whole genome shotgun (WGS) entry which is preliminary data.</text>
</comment>
<comment type="similarity">
    <text evidence="6">Belongs to the exbB/tolQ family.</text>
</comment>
<keyword evidence="2" id="KW-1003">Cell membrane</keyword>
<organism evidence="8 9">
    <name type="scientific">Arcobacter cloacae</name>
    <dbReference type="NCBI Taxonomy" id="1054034"/>
    <lineage>
        <taxon>Bacteria</taxon>
        <taxon>Pseudomonadati</taxon>
        <taxon>Campylobacterota</taxon>
        <taxon>Epsilonproteobacteria</taxon>
        <taxon>Campylobacterales</taxon>
        <taxon>Arcobacteraceae</taxon>
        <taxon>Arcobacter</taxon>
    </lineage>
</organism>
<sequence>MFTDDDFIELNSKFYTTCKPLSRIFILLTVPTALFGIILLCYLGALPLKVEIHSVILIGFIFFIYLFFVKHNAYFVSCKFKTQYYELAYNLKEYINKNLLAIGGTTKANGSVDDFLQDYTSNLRNTNFSSIASGIFPTLGILGTFISIAFSMPDFNSGNSADLEKEISTLLGGVGTAFYVSIYGIFLSIWWTFFEKIGMSRFEHDSFIIKEGTKHFFWTKVDIESIHIKSNLDNFTKMSEVFNQLTSSNILDNINSSIEQRFDVLEEILKKEFILSSKISENIDNNEKLSLMLKDMTFNMQTTIKSFEKQKDLYALNAELLNNNIEKLNSHMHNLSSDNLKAIYSNIVKSIETMKSDMEKLEWKFKKGIEEYDENITNKLKTSLEMIDEETTKILEDFKEFKEISK</sequence>
<evidence type="ECO:0000256" key="3">
    <source>
        <dbReference type="ARBA" id="ARBA00022692"/>
    </source>
</evidence>
<dbReference type="Proteomes" id="UP000290378">
    <property type="component" value="Unassembled WGS sequence"/>
</dbReference>
<evidence type="ECO:0000256" key="4">
    <source>
        <dbReference type="ARBA" id="ARBA00022989"/>
    </source>
</evidence>
<evidence type="ECO:0000256" key="5">
    <source>
        <dbReference type="ARBA" id="ARBA00023136"/>
    </source>
</evidence>
<reference evidence="8 9" key="1">
    <citation type="submission" date="2017-09" db="EMBL/GenBank/DDBJ databases">
        <title>Genomics of the genus Arcobacter.</title>
        <authorList>
            <person name="Perez-Cataluna A."/>
            <person name="Figueras M.J."/>
            <person name="Salas-Masso N."/>
        </authorList>
    </citation>
    <scope>NUCLEOTIDE SEQUENCE [LARGE SCALE GENOMIC DNA]</scope>
    <source>
        <strain evidence="8 9">CECT 7834</strain>
    </source>
</reference>
<gene>
    <name evidence="8" type="ORF">CP963_04380</name>
</gene>
<keyword evidence="6" id="KW-0653">Protein transport</keyword>
<dbReference type="RefSeq" id="WP_129013057.1">
    <property type="nucleotide sequence ID" value="NZ_CBCSEI010000004.1"/>
</dbReference>
<dbReference type="EMBL" id="NXII01000004">
    <property type="protein sequence ID" value="RXI42290.1"/>
    <property type="molecule type" value="Genomic_DNA"/>
</dbReference>
<dbReference type="Pfam" id="PF01618">
    <property type="entry name" value="MotA_ExbB"/>
    <property type="match status" value="1"/>
</dbReference>
<evidence type="ECO:0000313" key="9">
    <source>
        <dbReference type="Proteomes" id="UP000290378"/>
    </source>
</evidence>